<dbReference type="PANTHER" id="PTHR11070">
    <property type="entry name" value="UVRD / RECB / PCRA DNA HELICASE FAMILY MEMBER"/>
    <property type="match status" value="1"/>
</dbReference>
<dbReference type="EMBL" id="AJWZ01002761">
    <property type="protein sequence ID" value="EKC70083.1"/>
    <property type="molecule type" value="Genomic_DNA"/>
</dbReference>
<keyword evidence="1" id="KW-0547">Nucleotide-binding</keyword>
<dbReference type="InterPro" id="IPR013986">
    <property type="entry name" value="DExx_box_DNA_helicase_dom_sf"/>
</dbReference>
<dbReference type="InterPro" id="IPR014016">
    <property type="entry name" value="UvrD-like_ATP-bd"/>
</dbReference>
<dbReference type="EC" id="2.1.1.-" evidence="6"/>
<dbReference type="SUPFAM" id="SSF82282">
    <property type="entry name" value="Homocysteine S-methyltransferase"/>
    <property type="match status" value="1"/>
</dbReference>
<dbReference type="GO" id="GO:0005524">
    <property type="term" value="F:ATP binding"/>
    <property type="evidence" value="ECO:0007669"/>
    <property type="project" value="UniProtKB-KW"/>
</dbReference>
<gene>
    <name evidence="6" type="ORF">OBE_04068</name>
</gene>
<dbReference type="InterPro" id="IPR036589">
    <property type="entry name" value="HCY_dom_sf"/>
</dbReference>
<dbReference type="SUPFAM" id="SSF52540">
    <property type="entry name" value="P-loop containing nucleoside triphosphate hydrolases"/>
    <property type="match status" value="1"/>
</dbReference>
<dbReference type="Gene3D" id="1.10.10.160">
    <property type="match status" value="1"/>
</dbReference>
<sequence length="196" mass="22569">MTHPELIESFHRRYIDAGSDIVYANTFGANAYKLQDSGYSVEEIIGAGVKIARKAVHTVNFGTFHSVFYQILLQSGRISSGNILNDRQKRDLILPILKKITDCKKRSAAEVTELAGNYLAAIGYYKNTGDIENSRKKLPEEEKQHFSRIYEAYEEARKNTGGLDFEDILKECEEFLQRDPGQRTYWQNRFEYILID</sequence>
<evidence type="ECO:0000256" key="1">
    <source>
        <dbReference type="ARBA" id="ARBA00022741"/>
    </source>
</evidence>
<keyword evidence="4" id="KW-0067">ATP-binding</keyword>
<evidence type="ECO:0000256" key="4">
    <source>
        <dbReference type="ARBA" id="ARBA00022840"/>
    </source>
</evidence>
<feature type="non-terminal residue" evidence="6">
    <location>
        <position position="196"/>
    </location>
</feature>
<dbReference type="AlphaFoldDB" id="K1TK18"/>
<comment type="caution">
    <text evidence="6">The sequence shown here is derived from an EMBL/GenBank/DDBJ whole genome shotgun (WGS) entry which is preliminary data.</text>
</comment>
<dbReference type="Gene3D" id="3.40.50.300">
    <property type="entry name" value="P-loop containing nucleotide triphosphate hydrolases"/>
    <property type="match status" value="1"/>
</dbReference>
<keyword evidence="2" id="KW-0378">Hydrolase</keyword>
<evidence type="ECO:0000313" key="6">
    <source>
        <dbReference type="EMBL" id="EKC70083.1"/>
    </source>
</evidence>
<dbReference type="InterPro" id="IPR000212">
    <property type="entry name" value="DNA_helicase_UvrD/REP"/>
</dbReference>
<name>K1TK18_9ZZZZ</name>
<keyword evidence="6" id="KW-0489">Methyltransferase</keyword>
<reference evidence="6" key="1">
    <citation type="journal article" date="2013" name="Environ. Microbiol.">
        <title>Microbiota from the distal guts of lean and obese adolescents exhibit partial functional redundancy besides clear differences in community structure.</title>
        <authorList>
            <person name="Ferrer M."/>
            <person name="Ruiz A."/>
            <person name="Lanza F."/>
            <person name="Haange S.B."/>
            <person name="Oberbach A."/>
            <person name="Till H."/>
            <person name="Bargiela R."/>
            <person name="Campoy C."/>
            <person name="Segura M.T."/>
            <person name="Richter M."/>
            <person name="von Bergen M."/>
            <person name="Seifert J."/>
            <person name="Suarez A."/>
        </authorList>
    </citation>
    <scope>NUCLEOTIDE SEQUENCE</scope>
</reference>
<dbReference type="InterPro" id="IPR027417">
    <property type="entry name" value="P-loop_NTPase"/>
</dbReference>
<evidence type="ECO:0000259" key="5">
    <source>
        <dbReference type="Pfam" id="PF00580"/>
    </source>
</evidence>
<dbReference type="Pfam" id="PF00580">
    <property type="entry name" value="UvrD-helicase"/>
    <property type="match status" value="1"/>
</dbReference>
<dbReference type="GO" id="GO:0003678">
    <property type="term" value="F:DNA helicase activity"/>
    <property type="evidence" value="ECO:0007669"/>
    <property type="project" value="InterPro"/>
</dbReference>
<protein>
    <submittedName>
        <fullName evidence="6">Protein containing Homocysteine S-methyltransferase domain protein</fullName>
        <ecNumber evidence="6">2.1.1.-</ecNumber>
    </submittedName>
</protein>
<organism evidence="6">
    <name type="scientific">human gut metagenome</name>
    <dbReference type="NCBI Taxonomy" id="408170"/>
    <lineage>
        <taxon>unclassified sequences</taxon>
        <taxon>metagenomes</taxon>
        <taxon>organismal metagenomes</taxon>
    </lineage>
</organism>
<dbReference type="GO" id="GO:0016787">
    <property type="term" value="F:hydrolase activity"/>
    <property type="evidence" value="ECO:0007669"/>
    <property type="project" value="UniProtKB-KW"/>
</dbReference>
<feature type="domain" description="UvrD-like helicase ATP-binding" evidence="5">
    <location>
        <begin position="53"/>
        <end position="196"/>
    </location>
</feature>
<keyword evidence="3" id="KW-0347">Helicase</keyword>
<dbReference type="GO" id="GO:0032259">
    <property type="term" value="P:methylation"/>
    <property type="evidence" value="ECO:0007669"/>
    <property type="project" value="UniProtKB-KW"/>
</dbReference>
<proteinExistence type="predicted"/>
<dbReference type="GO" id="GO:0003677">
    <property type="term" value="F:DNA binding"/>
    <property type="evidence" value="ECO:0007669"/>
    <property type="project" value="InterPro"/>
</dbReference>
<evidence type="ECO:0000256" key="3">
    <source>
        <dbReference type="ARBA" id="ARBA00022806"/>
    </source>
</evidence>
<dbReference type="GO" id="GO:0008168">
    <property type="term" value="F:methyltransferase activity"/>
    <property type="evidence" value="ECO:0007669"/>
    <property type="project" value="UniProtKB-KW"/>
</dbReference>
<accession>K1TK18</accession>
<keyword evidence="6" id="KW-0808">Transferase</keyword>
<evidence type="ECO:0000256" key="2">
    <source>
        <dbReference type="ARBA" id="ARBA00022801"/>
    </source>
</evidence>